<evidence type="ECO:0000313" key="6">
    <source>
        <dbReference type="EMBL" id="NMH96406.1"/>
    </source>
</evidence>
<comment type="caution">
    <text evidence="6">The sequence shown here is derived from an EMBL/GenBank/DDBJ whole genome shotgun (WGS) entry which is preliminary data.</text>
</comment>
<comment type="similarity">
    <text evidence="1">Belongs to the low molecular weight phosphotyrosine protein phosphatase family.</text>
</comment>
<dbReference type="Gene3D" id="3.40.50.2300">
    <property type="match status" value="1"/>
</dbReference>
<dbReference type="Pfam" id="PF01451">
    <property type="entry name" value="LMWPc"/>
    <property type="match status" value="1"/>
</dbReference>
<evidence type="ECO:0000313" key="7">
    <source>
        <dbReference type="Proteomes" id="UP000820669"/>
    </source>
</evidence>
<evidence type="ECO:0000256" key="4">
    <source>
        <dbReference type="ARBA" id="ARBA00022912"/>
    </source>
</evidence>
<keyword evidence="4" id="KW-0904">Protein phosphatase</keyword>
<dbReference type="InterPro" id="IPR036196">
    <property type="entry name" value="Ptyr_pPase_sf"/>
</dbReference>
<sequence>MAEKVFAAELAQAGLGDQVTVTSAGTGGWHVGEPADERAAAVLRAHGYPDAHVARQVDAAVLSADLLVALDSGHRRILQRSVPEPDRVRLLRSFDPAAPDGAEVPDPYYGGPDGFDEVLKMIEAAVPGLLDWVRARV</sequence>
<dbReference type="EMBL" id="JAAXLA010000004">
    <property type="protein sequence ID" value="NMH96406.1"/>
    <property type="molecule type" value="Genomic_DNA"/>
</dbReference>
<dbReference type="PANTHER" id="PTHR11717">
    <property type="entry name" value="LOW MOLECULAR WEIGHT PROTEIN TYROSINE PHOSPHATASE"/>
    <property type="match status" value="1"/>
</dbReference>
<name>A0ABX1S7Q4_9PSEU</name>
<dbReference type="EC" id="3.1.3.48" evidence="2"/>
<dbReference type="InterPro" id="IPR023485">
    <property type="entry name" value="Ptyr_pPase"/>
</dbReference>
<evidence type="ECO:0000256" key="1">
    <source>
        <dbReference type="ARBA" id="ARBA00011063"/>
    </source>
</evidence>
<dbReference type="InterPro" id="IPR017867">
    <property type="entry name" value="Tyr_phospatase_low_mol_wt"/>
</dbReference>
<protein>
    <recommendedName>
        <fullName evidence="2">protein-tyrosine-phosphatase</fullName>
        <ecNumber evidence="2">3.1.3.48</ecNumber>
    </recommendedName>
</protein>
<evidence type="ECO:0000259" key="5">
    <source>
        <dbReference type="SMART" id="SM00226"/>
    </source>
</evidence>
<keyword evidence="3" id="KW-0378">Hydrolase</keyword>
<dbReference type="RefSeq" id="WP_169379855.1">
    <property type="nucleotide sequence ID" value="NZ_JAAXLA010000004.1"/>
</dbReference>
<reference evidence="6 7" key="1">
    <citation type="submission" date="2020-04" db="EMBL/GenBank/DDBJ databases">
        <authorList>
            <person name="Klaysubun C."/>
            <person name="Duangmal K."/>
            <person name="Lipun K."/>
        </authorList>
    </citation>
    <scope>NUCLEOTIDE SEQUENCE [LARGE SCALE GENOMIC DNA]</scope>
    <source>
        <strain evidence="6 7">K10HN5</strain>
    </source>
</reference>
<evidence type="ECO:0000256" key="2">
    <source>
        <dbReference type="ARBA" id="ARBA00013064"/>
    </source>
</evidence>
<dbReference type="SMART" id="SM00226">
    <property type="entry name" value="LMWPc"/>
    <property type="match status" value="1"/>
</dbReference>
<dbReference type="PRINTS" id="PR00719">
    <property type="entry name" value="LMWPTPASE"/>
</dbReference>
<proteinExistence type="inferred from homology"/>
<keyword evidence="7" id="KW-1185">Reference proteome</keyword>
<feature type="domain" description="Phosphotyrosine protein phosphatase I" evidence="5">
    <location>
        <begin position="1"/>
        <end position="132"/>
    </location>
</feature>
<dbReference type="PANTHER" id="PTHR11717:SF7">
    <property type="entry name" value="LOW MOLECULAR WEIGHT PHOSPHOTYROSINE PROTEIN PHOSPHATASE"/>
    <property type="match status" value="1"/>
</dbReference>
<dbReference type="SUPFAM" id="SSF52788">
    <property type="entry name" value="Phosphotyrosine protein phosphatases I"/>
    <property type="match status" value="1"/>
</dbReference>
<organism evidence="6 7">
    <name type="scientific">Pseudonocardia acidicola</name>
    <dbReference type="NCBI Taxonomy" id="2724939"/>
    <lineage>
        <taxon>Bacteria</taxon>
        <taxon>Bacillati</taxon>
        <taxon>Actinomycetota</taxon>
        <taxon>Actinomycetes</taxon>
        <taxon>Pseudonocardiales</taxon>
        <taxon>Pseudonocardiaceae</taxon>
        <taxon>Pseudonocardia</taxon>
    </lineage>
</organism>
<accession>A0ABX1S7Q4</accession>
<dbReference type="Proteomes" id="UP000820669">
    <property type="component" value="Unassembled WGS sequence"/>
</dbReference>
<evidence type="ECO:0000256" key="3">
    <source>
        <dbReference type="ARBA" id="ARBA00022801"/>
    </source>
</evidence>
<dbReference type="CDD" id="cd16343">
    <property type="entry name" value="LMWPTP"/>
    <property type="match status" value="1"/>
</dbReference>
<dbReference type="InterPro" id="IPR050438">
    <property type="entry name" value="LMW_PTPase"/>
</dbReference>
<gene>
    <name evidence="6" type="ORF">HF526_03590</name>
</gene>